<dbReference type="Pfam" id="PF24883">
    <property type="entry name" value="NPHP3_N"/>
    <property type="match status" value="1"/>
</dbReference>
<dbReference type="InterPro" id="IPR027417">
    <property type="entry name" value="P-loop_NTPase"/>
</dbReference>
<dbReference type="AlphaFoldDB" id="A0AAD7IP82"/>
<sequence length="540" mass="60253">MPFNIDSVSNGTFNSIAGDVNHVSGNLTQILNSQAVYWTAPPALYGPGGPLLLGPPNTSAGVQSTSGPIRHQSMSARARYTPYGRGQRAVGPGTDMLLEDAATSSDAVIPYEHIPGSDGNISAHNFPLSGDSGYRLSGEGFPTTHNHVTGNMTQVTSYGESEQLPEPAVHKGTRTSILEILSNWSTDERPESTLLWLRGPAGMGKSAVAQTFAACCRLGASFFFRRGHPERGSWHRLFTTIAYQLAQLIPELGVPIQRAVELNKLFVHQSRKLQFQRLVMEPLQQAQISGPVPILVLDGLDECEDEKIQQDILRLLIDAIRARQLPMRILGHSREPATVDIVRSLELAPDQKAYDDICAYLRDEFSRIRSETLARGEKMDRIWPLPHVLESLVRRSSATFIYAATIIRFVDDRYEDPRERLQSVLDLDPESTAPLDDLYTQILSTLRRERPRGDTSTTTSAKHSQHLRILHNIWRTTQPGDKSRLDLEQIDMLLDLPQGVSRRTLCRLHSLLDVPPIATPFISHRRIIWVIHAVPKGEMW</sequence>
<keyword evidence="4" id="KW-1185">Reference proteome</keyword>
<dbReference type="EMBL" id="JARKIB010000076">
    <property type="protein sequence ID" value="KAJ7747531.1"/>
    <property type="molecule type" value="Genomic_DNA"/>
</dbReference>
<dbReference type="SUPFAM" id="SSF52540">
    <property type="entry name" value="P-loop containing nucleoside triphosphate hydrolases"/>
    <property type="match status" value="1"/>
</dbReference>
<dbReference type="PANTHER" id="PTHR10039">
    <property type="entry name" value="AMELOGENIN"/>
    <property type="match status" value="1"/>
</dbReference>
<evidence type="ECO:0000313" key="4">
    <source>
        <dbReference type="Proteomes" id="UP001215598"/>
    </source>
</evidence>
<name>A0AAD7IP82_9AGAR</name>
<reference evidence="3" key="1">
    <citation type="submission" date="2023-03" db="EMBL/GenBank/DDBJ databases">
        <title>Massive genome expansion in bonnet fungi (Mycena s.s.) driven by repeated elements and novel gene families across ecological guilds.</title>
        <authorList>
            <consortium name="Lawrence Berkeley National Laboratory"/>
            <person name="Harder C.B."/>
            <person name="Miyauchi S."/>
            <person name="Viragh M."/>
            <person name="Kuo A."/>
            <person name="Thoen E."/>
            <person name="Andreopoulos B."/>
            <person name="Lu D."/>
            <person name="Skrede I."/>
            <person name="Drula E."/>
            <person name="Henrissat B."/>
            <person name="Morin E."/>
            <person name="Kohler A."/>
            <person name="Barry K."/>
            <person name="LaButti K."/>
            <person name="Morin E."/>
            <person name="Salamov A."/>
            <person name="Lipzen A."/>
            <person name="Mereny Z."/>
            <person name="Hegedus B."/>
            <person name="Baldrian P."/>
            <person name="Stursova M."/>
            <person name="Weitz H."/>
            <person name="Taylor A."/>
            <person name="Grigoriev I.V."/>
            <person name="Nagy L.G."/>
            <person name="Martin F."/>
            <person name="Kauserud H."/>
        </authorList>
    </citation>
    <scope>NUCLEOTIDE SEQUENCE</scope>
    <source>
        <strain evidence="3">CBHHK182m</strain>
    </source>
</reference>
<dbReference type="Proteomes" id="UP001215598">
    <property type="component" value="Unassembled WGS sequence"/>
</dbReference>
<organism evidence="3 4">
    <name type="scientific">Mycena metata</name>
    <dbReference type="NCBI Taxonomy" id="1033252"/>
    <lineage>
        <taxon>Eukaryota</taxon>
        <taxon>Fungi</taxon>
        <taxon>Dikarya</taxon>
        <taxon>Basidiomycota</taxon>
        <taxon>Agaricomycotina</taxon>
        <taxon>Agaricomycetes</taxon>
        <taxon>Agaricomycetidae</taxon>
        <taxon>Agaricales</taxon>
        <taxon>Marasmiineae</taxon>
        <taxon>Mycenaceae</taxon>
        <taxon>Mycena</taxon>
    </lineage>
</organism>
<dbReference type="PANTHER" id="PTHR10039:SF14">
    <property type="entry name" value="NACHT DOMAIN-CONTAINING PROTEIN"/>
    <property type="match status" value="1"/>
</dbReference>
<feature type="domain" description="Nephrocystin 3-like N-terminal" evidence="2">
    <location>
        <begin position="182"/>
        <end position="334"/>
    </location>
</feature>
<comment type="caution">
    <text evidence="3">The sequence shown here is derived from an EMBL/GenBank/DDBJ whole genome shotgun (WGS) entry which is preliminary data.</text>
</comment>
<evidence type="ECO:0000256" key="1">
    <source>
        <dbReference type="ARBA" id="ARBA00022737"/>
    </source>
</evidence>
<accession>A0AAD7IP82</accession>
<evidence type="ECO:0000313" key="3">
    <source>
        <dbReference type="EMBL" id="KAJ7747531.1"/>
    </source>
</evidence>
<dbReference type="Gene3D" id="3.40.50.300">
    <property type="entry name" value="P-loop containing nucleotide triphosphate hydrolases"/>
    <property type="match status" value="1"/>
</dbReference>
<dbReference type="InterPro" id="IPR056884">
    <property type="entry name" value="NPHP3-like_N"/>
</dbReference>
<proteinExistence type="predicted"/>
<evidence type="ECO:0000259" key="2">
    <source>
        <dbReference type="Pfam" id="PF24883"/>
    </source>
</evidence>
<protein>
    <recommendedName>
        <fullName evidence="2">Nephrocystin 3-like N-terminal domain-containing protein</fullName>
    </recommendedName>
</protein>
<gene>
    <name evidence="3" type="ORF">B0H16DRAFT_1462018</name>
</gene>
<keyword evidence="1" id="KW-0677">Repeat</keyword>